<dbReference type="InterPro" id="IPR036640">
    <property type="entry name" value="ABC1_TM_sf"/>
</dbReference>
<evidence type="ECO:0000256" key="6">
    <source>
        <dbReference type="ARBA" id="ARBA00022840"/>
    </source>
</evidence>
<feature type="domain" description="ABC transmembrane type-1" evidence="13">
    <location>
        <begin position="21"/>
        <end position="318"/>
    </location>
</feature>
<dbReference type="InterPro" id="IPR011527">
    <property type="entry name" value="ABC1_TM_dom"/>
</dbReference>
<dbReference type="EC" id="3.6.3.-" evidence="14"/>
<feature type="transmembrane region" description="Helical" evidence="11">
    <location>
        <begin position="146"/>
        <end position="169"/>
    </location>
</feature>
<organism evidence="14 15">
    <name type="scientific">Actinoplanes campanulatus</name>
    <dbReference type="NCBI Taxonomy" id="113559"/>
    <lineage>
        <taxon>Bacteria</taxon>
        <taxon>Bacillati</taxon>
        <taxon>Actinomycetota</taxon>
        <taxon>Actinomycetes</taxon>
        <taxon>Micromonosporales</taxon>
        <taxon>Micromonosporaceae</taxon>
        <taxon>Actinoplanes</taxon>
    </lineage>
</organism>
<feature type="transmembrane region" description="Helical" evidence="11">
    <location>
        <begin position="261"/>
        <end position="279"/>
    </location>
</feature>
<evidence type="ECO:0000256" key="8">
    <source>
        <dbReference type="ARBA" id="ARBA00023136"/>
    </source>
</evidence>
<proteinExistence type="inferred from homology"/>
<dbReference type="GO" id="GO:0015421">
    <property type="term" value="F:ABC-type oligopeptide transporter activity"/>
    <property type="evidence" value="ECO:0007669"/>
    <property type="project" value="TreeGrafter"/>
</dbReference>
<evidence type="ECO:0000256" key="9">
    <source>
        <dbReference type="ARBA" id="ARBA00061644"/>
    </source>
</evidence>
<dbReference type="Proteomes" id="UP000590749">
    <property type="component" value="Unassembled WGS sequence"/>
</dbReference>
<evidence type="ECO:0000313" key="14">
    <source>
        <dbReference type="EMBL" id="MBB3096357.1"/>
    </source>
</evidence>
<dbReference type="InterPro" id="IPR003593">
    <property type="entry name" value="AAA+_ATPase"/>
</dbReference>
<evidence type="ECO:0000256" key="11">
    <source>
        <dbReference type="SAM" id="Phobius"/>
    </source>
</evidence>
<dbReference type="RefSeq" id="WP_183221817.1">
    <property type="nucleotide sequence ID" value="NZ_BMPW01000007.1"/>
</dbReference>
<accession>A0A7W5FFH1</accession>
<dbReference type="InterPro" id="IPR003439">
    <property type="entry name" value="ABC_transporter-like_ATP-bd"/>
</dbReference>
<reference evidence="14 15" key="1">
    <citation type="submission" date="2020-08" db="EMBL/GenBank/DDBJ databases">
        <title>Genomic Encyclopedia of Type Strains, Phase III (KMG-III): the genomes of soil and plant-associated and newly described type strains.</title>
        <authorList>
            <person name="Whitman W."/>
        </authorList>
    </citation>
    <scope>NUCLEOTIDE SEQUENCE [LARGE SCALE GENOMIC DNA]</scope>
    <source>
        <strain evidence="14 15">CECT 3287</strain>
    </source>
</reference>
<evidence type="ECO:0000256" key="2">
    <source>
        <dbReference type="ARBA" id="ARBA00022448"/>
    </source>
</evidence>
<evidence type="ECO:0000256" key="1">
    <source>
        <dbReference type="ARBA" id="ARBA00004651"/>
    </source>
</evidence>
<evidence type="ECO:0000256" key="5">
    <source>
        <dbReference type="ARBA" id="ARBA00022741"/>
    </source>
</evidence>
<keyword evidence="5" id="KW-0547">Nucleotide-binding</keyword>
<evidence type="ECO:0000313" key="15">
    <source>
        <dbReference type="Proteomes" id="UP000590749"/>
    </source>
</evidence>
<dbReference type="PANTHER" id="PTHR43394:SF1">
    <property type="entry name" value="ATP-BINDING CASSETTE SUB-FAMILY B MEMBER 10, MITOCHONDRIAL"/>
    <property type="match status" value="1"/>
</dbReference>
<keyword evidence="15" id="KW-1185">Reference proteome</keyword>
<evidence type="ECO:0000259" key="12">
    <source>
        <dbReference type="PROSITE" id="PS50893"/>
    </source>
</evidence>
<keyword evidence="8 11" id="KW-0472">Membrane</keyword>
<evidence type="ECO:0000256" key="4">
    <source>
        <dbReference type="ARBA" id="ARBA00022692"/>
    </source>
</evidence>
<dbReference type="Gene3D" id="3.40.50.300">
    <property type="entry name" value="P-loop containing nucleotide triphosphate hydrolases"/>
    <property type="match status" value="1"/>
</dbReference>
<keyword evidence="7 11" id="KW-1133">Transmembrane helix</keyword>
<evidence type="ECO:0000256" key="3">
    <source>
        <dbReference type="ARBA" id="ARBA00022475"/>
    </source>
</evidence>
<dbReference type="Pfam" id="PF00664">
    <property type="entry name" value="ABC_membrane"/>
    <property type="match status" value="1"/>
</dbReference>
<feature type="transmembrane region" description="Helical" evidence="11">
    <location>
        <begin position="71"/>
        <end position="93"/>
    </location>
</feature>
<dbReference type="GO" id="GO:0016887">
    <property type="term" value="F:ATP hydrolysis activity"/>
    <property type="evidence" value="ECO:0007669"/>
    <property type="project" value="InterPro"/>
</dbReference>
<dbReference type="PROSITE" id="PS50929">
    <property type="entry name" value="ABC_TM1F"/>
    <property type="match status" value="1"/>
</dbReference>
<dbReference type="EMBL" id="JACHXF010000008">
    <property type="protein sequence ID" value="MBB3096357.1"/>
    <property type="molecule type" value="Genomic_DNA"/>
</dbReference>
<keyword evidence="2" id="KW-0813">Transport</keyword>
<feature type="domain" description="ABC transporter" evidence="12">
    <location>
        <begin position="352"/>
        <end position="587"/>
    </location>
</feature>
<comment type="subcellular location">
    <subcellularLocation>
        <location evidence="1">Cell membrane</location>
        <topology evidence="1">Multi-pass membrane protein</topology>
    </subcellularLocation>
</comment>
<protein>
    <submittedName>
        <fullName evidence="14">Subfamily B ATP-binding cassette protein MsbA</fullName>
        <ecNumber evidence="14">3.6.3.-</ecNumber>
    </submittedName>
</protein>
<name>A0A7W5FFH1_9ACTN</name>
<gene>
    <name evidence="14" type="ORF">FHR83_004027</name>
</gene>
<dbReference type="SUPFAM" id="SSF52540">
    <property type="entry name" value="P-loop containing nucleoside triphosphate hydrolases"/>
    <property type="match status" value="1"/>
</dbReference>
<dbReference type="CDD" id="cd18564">
    <property type="entry name" value="ABC_6TM_exporter_like"/>
    <property type="match status" value="1"/>
</dbReference>
<dbReference type="PROSITE" id="PS00211">
    <property type="entry name" value="ABC_TRANSPORTER_1"/>
    <property type="match status" value="1"/>
</dbReference>
<dbReference type="InterPro" id="IPR039421">
    <property type="entry name" value="Type_1_exporter"/>
</dbReference>
<dbReference type="PROSITE" id="PS50893">
    <property type="entry name" value="ABC_TRANSPORTER_2"/>
    <property type="match status" value="1"/>
</dbReference>
<dbReference type="PANTHER" id="PTHR43394">
    <property type="entry name" value="ATP-DEPENDENT PERMEASE MDL1, MITOCHONDRIAL"/>
    <property type="match status" value="1"/>
</dbReference>
<evidence type="ECO:0000256" key="10">
    <source>
        <dbReference type="SAM" id="MobiDB-lite"/>
    </source>
</evidence>
<dbReference type="InterPro" id="IPR027417">
    <property type="entry name" value="P-loop_NTPase"/>
</dbReference>
<evidence type="ECO:0000256" key="7">
    <source>
        <dbReference type="ARBA" id="ARBA00022989"/>
    </source>
</evidence>
<comment type="caution">
    <text evidence="14">The sequence shown here is derived from an EMBL/GenBank/DDBJ whole genome shotgun (WGS) entry which is preliminary data.</text>
</comment>
<comment type="similarity">
    <text evidence="9">Belongs to the ABC transporter superfamily. Lipid exporter (TC 3.A.1.106) family.</text>
</comment>
<dbReference type="FunFam" id="3.40.50.300:FF:000299">
    <property type="entry name" value="ABC transporter ATP-binding protein/permease"/>
    <property type="match status" value="1"/>
</dbReference>
<dbReference type="Gene3D" id="1.20.1560.10">
    <property type="entry name" value="ABC transporter type 1, transmembrane domain"/>
    <property type="match status" value="1"/>
</dbReference>
<dbReference type="AlphaFoldDB" id="A0A7W5FFH1"/>
<dbReference type="GO" id="GO:0005886">
    <property type="term" value="C:plasma membrane"/>
    <property type="evidence" value="ECO:0007669"/>
    <property type="project" value="UniProtKB-SubCell"/>
</dbReference>
<dbReference type="SUPFAM" id="SSF90123">
    <property type="entry name" value="ABC transporter transmembrane region"/>
    <property type="match status" value="1"/>
</dbReference>
<keyword evidence="3" id="KW-1003">Cell membrane</keyword>
<feature type="transmembrane region" description="Helical" evidence="11">
    <location>
        <begin position="175"/>
        <end position="193"/>
    </location>
</feature>
<dbReference type="Pfam" id="PF00005">
    <property type="entry name" value="ABC_tran"/>
    <property type="match status" value="1"/>
</dbReference>
<evidence type="ECO:0000259" key="13">
    <source>
        <dbReference type="PROSITE" id="PS50929"/>
    </source>
</evidence>
<dbReference type="SMART" id="SM00382">
    <property type="entry name" value="AAA"/>
    <property type="match status" value="1"/>
</dbReference>
<sequence>MLTAAWRFRRFLRPHAPALGAGALLVVLGTLLALAQPWPLQVIVDGVVGGRPQDGWLPTLIAGSGGDRSVVLIRALAATVLLVGLSALIGYISDLLMNRSGARITVTIRGALFAHVQRLSLSFHLNQRVGDLVARLTTDIDRSQNMLVAIFGTLIPNAVMLAGLAVVMVLVEPSFGLLALSIAPPLFLVTYHFTRKIRRASRAAREADAGLAAMTSETLGAIRVVQAFGREGLEDDRFAGQSRESLTAGLRAIKLRAGLPPLVDLVSLAGTLLVTYVGVQRVLDGRMSLGVLLVFLSYLRSLYRPMRALSKMSYVVSQGVASAERVDAMLRTDDTIPQARDARPVRRLRGRVELRDVTFAYGPAKPRVLNAASLAVEPGEHVGIVGRTGAGKSTLISLIPRFYDPQAGSILLDGMDIREFHLTDLRRQISLVLQEPFLFYGTIMDNIRYGDPTASPDRVWEAATRAHVTEFLDRLPQGLDTRIGERGGTLSGGQRQRIAIARAMLHDAPILILDEPTTGLDRDSEALVLDGLHRLTRNRTTFVISHHPAALARVDRIVEVRDGQLTARVSTRYWRRDHGADPVPRRVPSSHNPADRPTRPGHRAGGH</sequence>
<keyword evidence="6 14" id="KW-0067">ATP-binding</keyword>
<feature type="region of interest" description="Disordered" evidence="10">
    <location>
        <begin position="576"/>
        <end position="607"/>
    </location>
</feature>
<keyword evidence="14" id="KW-0378">Hydrolase</keyword>
<keyword evidence="4 11" id="KW-0812">Transmembrane</keyword>
<dbReference type="InterPro" id="IPR017871">
    <property type="entry name" value="ABC_transporter-like_CS"/>
</dbReference>
<dbReference type="GO" id="GO:0005524">
    <property type="term" value="F:ATP binding"/>
    <property type="evidence" value="ECO:0007669"/>
    <property type="project" value="UniProtKB-KW"/>
</dbReference>